<dbReference type="Gene3D" id="3.10.180.10">
    <property type="entry name" value="2,3-Dihydroxybiphenyl 1,2-Dioxygenase, domain 1"/>
    <property type="match status" value="1"/>
</dbReference>
<dbReference type="InterPro" id="IPR037523">
    <property type="entry name" value="VOC_core"/>
</dbReference>
<organism evidence="2">
    <name type="scientific">uncultured Chloroflexia bacterium</name>
    <dbReference type="NCBI Taxonomy" id="1672391"/>
    <lineage>
        <taxon>Bacteria</taxon>
        <taxon>Bacillati</taxon>
        <taxon>Chloroflexota</taxon>
        <taxon>Chloroflexia</taxon>
        <taxon>environmental samples</taxon>
    </lineage>
</organism>
<dbReference type="InterPro" id="IPR029068">
    <property type="entry name" value="Glyas_Bleomycin-R_OHBP_Dase"/>
</dbReference>
<accession>A0A6J4J294</accession>
<proteinExistence type="predicted"/>
<name>A0A6J4J294_9CHLR</name>
<dbReference type="InterPro" id="IPR004360">
    <property type="entry name" value="Glyas_Fos-R_dOase_dom"/>
</dbReference>
<protein>
    <recommendedName>
        <fullName evidence="1">VOC domain-containing protein</fullName>
    </recommendedName>
</protein>
<dbReference type="Pfam" id="PF00903">
    <property type="entry name" value="Glyoxalase"/>
    <property type="match status" value="1"/>
</dbReference>
<dbReference type="SUPFAM" id="SSF54593">
    <property type="entry name" value="Glyoxalase/Bleomycin resistance protein/Dihydroxybiphenyl dioxygenase"/>
    <property type="match status" value="1"/>
</dbReference>
<dbReference type="PROSITE" id="PS51819">
    <property type="entry name" value="VOC"/>
    <property type="match status" value="1"/>
</dbReference>
<sequence length="131" mass="14344">MVLSSYKVAAAVAVSDMDRAREFYEGKLGLSVSIDSDDNLQYRCAEGTVFHLYLSPDHAGKSTATLAGWGVNDVERVVDELTSRGVSFERYNQGSIITDERGIATFEGDAKVAYFRDPDGNTLSITQVPRL</sequence>
<evidence type="ECO:0000313" key="2">
    <source>
        <dbReference type="EMBL" id="CAA9265061.1"/>
    </source>
</evidence>
<feature type="domain" description="VOC" evidence="1">
    <location>
        <begin position="5"/>
        <end position="128"/>
    </location>
</feature>
<dbReference type="AlphaFoldDB" id="A0A6J4J294"/>
<dbReference type="EMBL" id="CADCTR010000805">
    <property type="protein sequence ID" value="CAA9265061.1"/>
    <property type="molecule type" value="Genomic_DNA"/>
</dbReference>
<gene>
    <name evidence="2" type="ORF">AVDCRST_MAG93-2364</name>
</gene>
<reference evidence="2" key="1">
    <citation type="submission" date="2020-02" db="EMBL/GenBank/DDBJ databases">
        <authorList>
            <person name="Meier V. D."/>
        </authorList>
    </citation>
    <scope>NUCLEOTIDE SEQUENCE</scope>
    <source>
        <strain evidence="2">AVDCRST_MAG93</strain>
    </source>
</reference>
<evidence type="ECO:0000259" key="1">
    <source>
        <dbReference type="PROSITE" id="PS51819"/>
    </source>
</evidence>